<protein>
    <submittedName>
        <fullName evidence="2">Uncharacterized protein</fullName>
    </submittedName>
</protein>
<keyword evidence="1" id="KW-1185">Reference proteome</keyword>
<evidence type="ECO:0000313" key="1">
    <source>
        <dbReference type="Proteomes" id="UP000095287"/>
    </source>
</evidence>
<dbReference type="AlphaFoldDB" id="A0A1I7ZI43"/>
<evidence type="ECO:0000313" key="2">
    <source>
        <dbReference type="WBParaSite" id="L893_g26763.t1"/>
    </source>
</evidence>
<organism evidence="1 2">
    <name type="scientific">Steinernema glaseri</name>
    <dbReference type="NCBI Taxonomy" id="37863"/>
    <lineage>
        <taxon>Eukaryota</taxon>
        <taxon>Metazoa</taxon>
        <taxon>Ecdysozoa</taxon>
        <taxon>Nematoda</taxon>
        <taxon>Chromadorea</taxon>
        <taxon>Rhabditida</taxon>
        <taxon>Tylenchina</taxon>
        <taxon>Panagrolaimomorpha</taxon>
        <taxon>Strongyloidoidea</taxon>
        <taxon>Steinernematidae</taxon>
        <taxon>Steinernema</taxon>
    </lineage>
</organism>
<name>A0A1I7ZI43_9BILA</name>
<dbReference type="WBParaSite" id="L893_g26763.t1">
    <property type="protein sequence ID" value="L893_g26763.t1"/>
    <property type="gene ID" value="L893_g26763"/>
</dbReference>
<reference evidence="2" key="1">
    <citation type="submission" date="2016-11" db="UniProtKB">
        <authorList>
            <consortium name="WormBaseParasite"/>
        </authorList>
    </citation>
    <scope>IDENTIFICATION</scope>
</reference>
<proteinExistence type="predicted"/>
<sequence length="98" mass="11160">MSDDGYCGDNETRSPLRWKRHSIAEAGQALLGMKWRPMPENDTVRVLGSNCFSAFGSDYYFNFPKLGAKMHQSTKKARKLKRLTYKAHSVDESAADER</sequence>
<accession>A0A1I7ZI43</accession>
<dbReference type="Proteomes" id="UP000095287">
    <property type="component" value="Unplaced"/>
</dbReference>